<gene>
    <name evidence="3" type="ORF">ATO7_14083</name>
</gene>
<name>A0A1Y1SCS9_9GAMM</name>
<keyword evidence="4" id="KW-1185">Reference proteome</keyword>
<evidence type="ECO:0008006" key="5">
    <source>
        <dbReference type="Google" id="ProtNLM"/>
    </source>
</evidence>
<dbReference type="EMBL" id="AQQV01000003">
    <property type="protein sequence ID" value="ORE86432.1"/>
    <property type="molecule type" value="Genomic_DNA"/>
</dbReference>
<dbReference type="InterPro" id="IPR021383">
    <property type="entry name" value="DUF3015"/>
</dbReference>
<feature type="compositionally biased region" description="Low complexity" evidence="1">
    <location>
        <begin position="34"/>
        <end position="47"/>
    </location>
</feature>
<proteinExistence type="predicted"/>
<sequence>MKQLALAALASCTLALVACSTTDAVSLPFDLASTTGDGATSTSSSSEGDGGSTQARMKQERYVATQIDWIRRDAARGEGESLAALAELLNENDSAEFSRWTQQNYALLFANLEQPTDLLQRIHSLRN</sequence>
<feature type="region of interest" description="Disordered" evidence="1">
    <location>
        <begin position="34"/>
        <end position="57"/>
    </location>
</feature>
<dbReference type="Pfam" id="PF11220">
    <property type="entry name" value="DUF3015"/>
    <property type="match status" value="1"/>
</dbReference>
<organism evidence="3 4">
    <name type="scientific">Oceanococcus atlanticus</name>
    <dbReference type="NCBI Taxonomy" id="1317117"/>
    <lineage>
        <taxon>Bacteria</taxon>
        <taxon>Pseudomonadati</taxon>
        <taxon>Pseudomonadota</taxon>
        <taxon>Gammaproteobacteria</taxon>
        <taxon>Chromatiales</taxon>
        <taxon>Oceanococcaceae</taxon>
        <taxon>Oceanococcus</taxon>
    </lineage>
</organism>
<evidence type="ECO:0000313" key="4">
    <source>
        <dbReference type="Proteomes" id="UP000192342"/>
    </source>
</evidence>
<dbReference type="RefSeq" id="WP_158523218.1">
    <property type="nucleotide sequence ID" value="NZ_AQQV01000003.1"/>
</dbReference>
<comment type="caution">
    <text evidence="3">The sequence shown here is derived from an EMBL/GenBank/DDBJ whole genome shotgun (WGS) entry which is preliminary data.</text>
</comment>
<dbReference type="Proteomes" id="UP000192342">
    <property type="component" value="Unassembled WGS sequence"/>
</dbReference>
<dbReference type="PROSITE" id="PS51257">
    <property type="entry name" value="PROKAR_LIPOPROTEIN"/>
    <property type="match status" value="1"/>
</dbReference>
<protein>
    <recommendedName>
        <fullName evidence="5">Lipoprotein</fullName>
    </recommendedName>
</protein>
<dbReference type="STRING" id="1317117.ATO7_14083"/>
<feature type="chain" id="PRO_5013231473" description="Lipoprotein" evidence="2">
    <location>
        <begin position="19"/>
        <end position="127"/>
    </location>
</feature>
<reference evidence="3 4" key="1">
    <citation type="submission" date="2013-04" db="EMBL/GenBank/DDBJ databases">
        <title>Oceanococcus atlanticus 22II-S10r2 Genome Sequencing.</title>
        <authorList>
            <person name="Lai Q."/>
            <person name="Li G."/>
            <person name="Shao Z."/>
        </authorList>
    </citation>
    <scope>NUCLEOTIDE SEQUENCE [LARGE SCALE GENOMIC DNA]</scope>
    <source>
        <strain evidence="3 4">22II-S10r2</strain>
    </source>
</reference>
<evidence type="ECO:0000256" key="2">
    <source>
        <dbReference type="SAM" id="SignalP"/>
    </source>
</evidence>
<feature type="signal peptide" evidence="2">
    <location>
        <begin position="1"/>
        <end position="18"/>
    </location>
</feature>
<evidence type="ECO:0000313" key="3">
    <source>
        <dbReference type="EMBL" id="ORE86432.1"/>
    </source>
</evidence>
<accession>A0A1Y1SCS9</accession>
<keyword evidence="2" id="KW-0732">Signal</keyword>
<dbReference type="AlphaFoldDB" id="A0A1Y1SCS9"/>
<evidence type="ECO:0000256" key="1">
    <source>
        <dbReference type="SAM" id="MobiDB-lite"/>
    </source>
</evidence>